<keyword evidence="6" id="KW-1185">Reference proteome</keyword>
<comment type="caution">
    <text evidence="5">The sequence shown here is derived from an EMBL/GenBank/DDBJ whole genome shotgun (WGS) entry which is preliminary data.</text>
</comment>
<evidence type="ECO:0000259" key="4">
    <source>
        <dbReference type="Pfam" id="PF12012"/>
    </source>
</evidence>
<sequence length="233" mass="26572">MEESESDEEIFITQNSFRESSSLDVGFDISSLLEPEDRLLIAKVLGVEKNEVGLLERNDLGEEPEQFGEQRQVVVISDEELRKRNETRIPVNTKASTSWTVNVWAEWDNERNSGKNPSFKLFQDSLDAEMKSLTRKGVGSEVKQAQGFTEEEEERLWRVGALGDGAADVLLDTMVFLIGKNFALRSGEEHRELKFSQLRLEIATEEEPEKSVYQYFGEKNNAGGLKHRGIKRR</sequence>
<evidence type="ECO:0000256" key="2">
    <source>
        <dbReference type="ARBA" id="ARBA00022553"/>
    </source>
</evidence>
<evidence type="ECO:0000256" key="3">
    <source>
        <dbReference type="ARBA" id="ARBA00022843"/>
    </source>
</evidence>
<dbReference type="PANTHER" id="PTHR46963">
    <property type="entry name" value="SIMILAR TO RIKEN CDNA E130308A19"/>
    <property type="match status" value="1"/>
</dbReference>
<dbReference type="Proteomes" id="UP001152795">
    <property type="component" value="Unassembled WGS sequence"/>
</dbReference>
<accession>A0A6S7HJ57</accession>
<keyword evidence="1" id="KW-1017">Isopeptide bond</keyword>
<dbReference type="OrthoDB" id="2434995at2759"/>
<proteinExistence type="predicted"/>
<keyword evidence="2" id="KW-0597">Phosphoprotein</keyword>
<dbReference type="AlphaFoldDB" id="A0A6S7HJ57"/>
<dbReference type="InterPro" id="IPR021893">
    <property type="entry name" value="ZMYM2-like_C"/>
</dbReference>
<name>A0A6S7HJ57_PARCT</name>
<evidence type="ECO:0000313" key="5">
    <source>
        <dbReference type="EMBL" id="CAB4005194.1"/>
    </source>
</evidence>
<dbReference type="Pfam" id="PF12012">
    <property type="entry name" value="DUF3504"/>
    <property type="match status" value="1"/>
</dbReference>
<organism evidence="5 6">
    <name type="scientific">Paramuricea clavata</name>
    <name type="common">Red gorgonian</name>
    <name type="synonym">Violescent sea-whip</name>
    <dbReference type="NCBI Taxonomy" id="317549"/>
    <lineage>
        <taxon>Eukaryota</taxon>
        <taxon>Metazoa</taxon>
        <taxon>Cnidaria</taxon>
        <taxon>Anthozoa</taxon>
        <taxon>Octocorallia</taxon>
        <taxon>Malacalcyonacea</taxon>
        <taxon>Plexauridae</taxon>
        <taxon>Paramuricea</taxon>
    </lineage>
</organism>
<dbReference type="InterPro" id="IPR042838">
    <property type="entry name" value="KIAA1958"/>
</dbReference>
<protein>
    <recommendedName>
        <fullName evidence="4">ZMYM2-like/QRICH1 C-terminal domain-containing protein</fullName>
    </recommendedName>
</protein>
<evidence type="ECO:0000256" key="1">
    <source>
        <dbReference type="ARBA" id="ARBA00022499"/>
    </source>
</evidence>
<gene>
    <name evidence="5" type="ORF">PACLA_8A044930</name>
</gene>
<dbReference type="PANTHER" id="PTHR46963:SF4">
    <property type="entry name" value="HYPOTHETICAL PROTEIN MGC115716"/>
    <property type="match status" value="1"/>
</dbReference>
<feature type="domain" description="ZMYM2-like/QRICH1 C-terminal" evidence="4">
    <location>
        <begin position="148"/>
        <end position="219"/>
    </location>
</feature>
<reference evidence="5" key="1">
    <citation type="submission" date="2020-04" db="EMBL/GenBank/DDBJ databases">
        <authorList>
            <person name="Alioto T."/>
            <person name="Alioto T."/>
            <person name="Gomez Garrido J."/>
        </authorList>
    </citation>
    <scope>NUCLEOTIDE SEQUENCE</scope>
    <source>
        <strain evidence="5">A484AB</strain>
    </source>
</reference>
<keyword evidence="3" id="KW-0832">Ubl conjugation</keyword>
<evidence type="ECO:0000313" key="6">
    <source>
        <dbReference type="Proteomes" id="UP001152795"/>
    </source>
</evidence>
<dbReference type="EMBL" id="CACRXK020005120">
    <property type="protein sequence ID" value="CAB4005194.1"/>
    <property type="molecule type" value="Genomic_DNA"/>
</dbReference>